<reference evidence="2 3" key="1">
    <citation type="journal article" date="2021" name="Nat. Plants">
        <title>The Taxus genome provides insights into paclitaxel biosynthesis.</title>
        <authorList>
            <person name="Xiong X."/>
            <person name="Gou J."/>
            <person name="Liao Q."/>
            <person name="Li Y."/>
            <person name="Zhou Q."/>
            <person name="Bi G."/>
            <person name="Li C."/>
            <person name="Du R."/>
            <person name="Wang X."/>
            <person name="Sun T."/>
            <person name="Guo L."/>
            <person name="Liang H."/>
            <person name="Lu P."/>
            <person name="Wu Y."/>
            <person name="Zhang Z."/>
            <person name="Ro D.K."/>
            <person name="Shang Y."/>
            <person name="Huang S."/>
            <person name="Yan J."/>
        </authorList>
    </citation>
    <scope>NUCLEOTIDE SEQUENCE [LARGE SCALE GENOMIC DNA]</scope>
    <source>
        <strain evidence="2">Ta-2019</strain>
    </source>
</reference>
<organism evidence="2 3">
    <name type="scientific">Taxus chinensis</name>
    <name type="common">Chinese yew</name>
    <name type="synonym">Taxus wallichiana var. chinensis</name>
    <dbReference type="NCBI Taxonomy" id="29808"/>
    <lineage>
        <taxon>Eukaryota</taxon>
        <taxon>Viridiplantae</taxon>
        <taxon>Streptophyta</taxon>
        <taxon>Embryophyta</taxon>
        <taxon>Tracheophyta</taxon>
        <taxon>Spermatophyta</taxon>
        <taxon>Pinopsida</taxon>
        <taxon>Pinidae</taxon>
        <taxon>Conifers II</taxon>
        <taxon>Cupressales</taxon>
        <taxon>Taxaceae</taxon>
        <taxon>Taxus</taxon>
    </lineage>
</organism>
<gene>
    <name evidence="2" type="ORF">KI387_028399</name>
</gene>
<comment type="caution">
    <text evidence="2">The sequence shown here is derived from an EMBL/GenBank/DDBJ whole genome shotgun (WGS) entry which is preliminary data.</text>
</comment>
<sequence>WQYKPSRGHQIMDRNGGSGTRKDQPLSQAPSGSVRGVPVATTGVGSSQALMGGQFSLCGPDQGASAMVMPIMPPLNLMDANYGPTGNSFKYSLNEKEYPMKPVDITACITFGEE</sequence>
<feature type="non-terminal residue" evidence="2">
    <location>
        <position position="1"/>
    </location>
</feature>
<keyword evidence="3" id="KW-1185">Reference proteome</keyword>
<protein>
    <submittedName>
        <fullName evidence="2">Uncharacterized protein</fullName>
    </submittedName>
</protein>
<feature type="region of interest" description="Disordered" evidence="1">
    <location>
        <begin position="1"/>
        <end position="45"/>
    </location>
</feature>
<dbReference type="Proteomes" id="UP000824469">
    <property type="component" value="Unassembled WGS sequence"/>
</dbReference>
<dbReference type="EMBL" id="JAHRHJ020000006">
    <property type="protein sequence ID" value="KAH9313364.1"/>
    <property type="molecule type" value="Genomic_DNA"/>
</dbReference>
<evidence type="ECO:0000313" key="2">
    <source>
        <dbReference type="EMBL" id="KAH9313364.1"/>
    </source>
</evidence>
<feature type="non-terminal residue" evidence="2">
    <location>
        <position position="114"/>
    </location>
</feature>
<evidence type="ECO:0000256" key="1">
    <source>
        <dbReference type="SAM" id="MobiDB-lite"/>
    </source>
</evidence>
<accession>A0AA38G1P6</accession>
<dbReference type="AlphaFoldDB" id="A0AA38G1P6"/>
<evidence type="ECO:0000313" key="3">
    <source>
        <dbReference type="Proteomes" id="UP000824469"/>
    </source>
</evidence>
<proteinExistence type="predicted"/>
<name>A0AA38G1P6_TAXCH</name>